<dbReference type="STRING" id="474960.SAMN05216180_1427"/>
<evidence type="ECO:0000256" key="2">
    <source>
        <dbReference type="ARBA" id="ARBA00022679"/>
    </source>
</evidence>
<feature type="binding site" evidence="4">
    <location>
        <position position="311"/>
    </location>
    <ligand>
        <name>S-adenosyl-L-methionine</name>
        <dbReference type="ChEBI" id="CHEBI:59789"/>
    </ligand>
</feature>
<protein>
    <submittedName>
        <fullName evidence="6">23S rRNA (Uracil1939-C5)-methyltransferase</fullName>
    </submittedName>
</protein>
<dbReference type="EMBL" id="FOCG01000001">
    <property type="protein sequence ID" value="SEM71827.1"/>
    <property type="molecule type" value="Genomic_DNA"/>
</dbReference>
<dbReference type="PANTHER" id="PTHR11061">
    <property type="entry name" value="RNA M5U METHYLTRANSFERASE"/>
    <property type="match status" value="1"/>
</dbReference>
<dbReference type="InterPro" id="IPR029063">
    <property type="entry name" value="SAM-dependent_MTases_sf"/>
</dbReference>
<feature type="domain" description="TRAM" evidence="5">
    <location>
        <begin position="1"/>
        <end position="59"/>
    </location>
</feature>
<feature type="binding site" evidence="4">
    <location>
        <position position="282"/>
    </location>
    <ligand>
        <name>S-adenosyl-L-methionine</name>
        <dbReference type="ChEBI" id="CHEBI:59789"/>
    </ligand>
</feature>
<dbReference type="Pfam" id="PF05958">
    <property type="entry name" value="tRNA_U5-meth_tr"/>
    <property type="match status" value="1"/>
</dbReference>
<keyword evidence="2 4" id="KW-0808">Transferase</keyword>
<dbReference type="PROSITE" id="PS50926">
    <property type="entry name" value="TRAM"/>
    <property type="match status" value="1"/>
</dbReference>
<evidence type="ECO:0000256" key="1">
    <source>
        <dbReference type="ARBA" id="ARBA00022603"/>
    </source>
</evidence>
<dbReference type="NCBIfam" id="TIGR00479">
    <property type="entry name" value="rumA"/>
    <property type="match status" value="1"/>
</dbReference>
<feature type="binding site" evidence="4">
    <location>
        <position position="380"/>
    </location>
    <ligand>
        <name>S-adenosyl-L-methionine</name>
        <dbReference type="ChEBI" id="CHEBI:59789"/>
    </ligand>
</feature>
<dbReference type="Pfam" id="PF01938">
    <property type="entry name" value="TRAM"/>
    <property type="match status" value="1"/>
</dbReference>
<dbReference type="FunFam" id="3.40.50.150:FF:000009">
    <property type="entry name" value="23S rRNA (Uracil(1939)-C(5))-methyltransferase RlmD"/>
    <property type="match status" value="1"/>
</dbReference>
<dbReference type="OrthoDB" id="9804590at2"/>
<dbReference type="PANTHER" id="PTHR11061:SF30">
    <property type="entry name" value="TRNA (URACIL(54)-C(5))-METHYLTRANSFERASE"/>
    <property type="match status" value="1"/>
</dbReference>
<dbReference type="GO" id="GO:0070041">
    <property type="term" value="F:rRNA (uridine-C5-)-methyltransferase activity"/>
    <property type="evidence" value="ECO:0007669"/>
    <property type="project" value="TreeGrafter"/>
</dbReference>
<dbReference type="Gene3D" id="2.40.50.140">
    <property type="entry name" value="Nucleic acid-binding proteins"/>
    <property type="match status" value="1"/>
</dbReference>
<sequence>MLLKNEIVKIEIVDITDEGNGVGKVDGFTIFVPGTAVGDKLRVRLVKLQKHFGYGIIEEMLEPSPDRIEMDCSVYRQCGGCSLRHISYQAELAIKQNWVTQHLRRIGGITAPVLPIIGSPQQDRYRNKTQCPIRDDGQGVCLGMFGKRSHRVIQCTDCKLNPPHFKLILQTVQDFCKEQHISTYNEEKHDGLLRHVYIRDAQATDETMVCLVINGDEIPHSDLLIKQLIANCPSVKSIVLNINKAKTNVILGKTCKTLWGKDHITDILCGVKIELSPLSFYQVNREGAEQLYHIAADFAELTGNELLLDLYCGAGTIGLSMAHKVHELIGVEIIPAAIENAKQNAINNGITNTRFICDDAKGAAAMLKQQGLTPNVVILDPPRKGCEPEVLQTVADMNPQRIVMVSCNSATLARDLAVLQTLGYQTIKAQPVDMFPRTTHVEAIIMMTKCGSEGEK</sequence>
<dbReference type="Gene3D" id="2.40.50.1070">
    <property type="match status" value="1"/>
</dbReference>
<gene>
    <name evidence="6" type="ORF">SAMN05216180_1427</name>
</gene>
<dbReference type="CDD" id="cd02440">
    <property type="entry name" value="AdoMet_MTases"/>
    <property type="match status" value="1"/>
</dbReference>
<keyword evidence="7" id="KW-1185">Reference proteome</keyword>
<evidence type="ECO:0000256" key="3">
    <source>
        <dbReference type="ARBA" id="ARBA00022691"/>
    </source>
</evidence>
<name>A0A1H8AQQ6_9FIRM</name>
<proteinExistence type="inferred from homology"/>
<dbReference type="Gene3D" id="3.40.50.150">
    <property type="entry name" value="Vaccinia Virus protein VP39"/>
    <property type="match status" value="1"/>
</dbReference>
<dbReference type="PROSITE" id="PS51687">
    <property type="entry name" value="SAM_MT_RNA_M5U"/>
    <property type="match status" value="1"/>
</dbReference>
<dbReference type="Proteomes" id="UP000199158">
    <property type="component" value="Unassembled WGS sequence"/>
</dbReference>
<accession>A0A1H8AQQ6</accession>
<comment type="similarity">
    <text evidence="4">Belongs to the class I-like SAM-binding methyltransferase superfamily. RNA M5U methyltransferase family.</text>
</comment>
<keyword evidence="1 4" id="KW-0489">Methyltransferase</keyword>
<dbReference type="InterPro" id="IPR010280">
    <property type="entry name" value="U5_MeTrfase_fam"/>
</dbReference>
<feature type="active site" description="Nucleophile" evidence="4">
    <location>
        <position position="407"/>
    </location>
</feature>
<dbReference type="RefSeq" id="WP_092753045.1">
    <property type="nucleotide sequence ID" value="NZ_FOCG01000001.1"/>
</dbReference>
<evidence type="ECO:0000313" key="6">
    <source>
        <dbReference type="EMBL" id="SEM71827.1"/>
    </source>
</evidence>
<dbReference type="FunFam" id="2.40.50.1070:FF:000003">
    <property type="entry name" value="23S rRNA (Uracil-5-)-methyltransferase RumA"/>
    <property type="match status" value="1"/>
</dbReference>
<organism evidence="6 7">
    <name type="scientific">Hydrogenoanaerobacterium saccharovorans</name>
    <dbReference type="NCBI Taxonomy" id="474960"/>
    <lineage>
        <taxon>Bacteria</taxon>
        <taxon>Bacillati</taxon>
        <taxon>Bacillota</taxon>
        <taxon>Clostridia</taxon>
        <taxon>Eubacteriales</taxon>
        <taxon>Oscillospiraceae</taxon>
        <taxon>Hydrogenoanaerobacterium</taxon>
    </lineage>
</organism>
<reference evidence="6 7" key="1">
    <citation type="submission" date="2016-10" db="EMBL/GenBank/DDBJ databases">
        <authorList>
            <person name="de Groot N.N."/>
        </authorList>
    </citation>
    <scope>NUCLEOTIDE SEQUENCE [LARGE SCALE GENOMIC DNA]</scope>
    <source>
        <strain evidence="6 7">CGMCC 1.5070</strain>
    </source>
</reference>
<evidence type="ECO:0000259" key="5">
    <source>
        <dbReference type="PROSITE" id="PS50926"/>
    </source>
</evidence>
<keyword evidence="3 4" id="KW-0949">S-adenosyl-L-methionine</keyword>
<evidence type="ECO:0000256" key="4">
    <source>
        <dbReference type="PROSITE-ProRule" id="PRU01024"/>
    </source>
</evidence>
<evidence type="ECO:0000313" key="7">
    <source>
        <dbReference type="Proteomes" id="UP000199158"/>
    </source>
</evidence>
<dbReference type="InterPro" id="IPR002792">
    <property type="entry name" value="TRAM_dom"/>
</dbReference>
<dbReference type="SUPFAM" id="SSF50249">
    <property type="entry name" value="Nucleic acid-binding proteins"/>
    <property type="match status" value="1"/>
</dbReference>
<dbReference type="AlphaFoldDB" id="A0A1H8AQQ6"/>
<dbReference type="SUPFAM" id="SSF53335">
    <property type="entry name" value="S-adenosyl-L-methionine-dependent methyltransferases"/>
    <property type="match status" value="1"/>
</dbReference>
<dbReference type="GO" id="GO:0070475">
    <property type="term" value="P:rRNA base methylation"/>
    <property type="evidence" value="ECO:0007669"/>
    <property type="project" value="TreeGrafter"/>
</dbReference>
<feature type="binding site" evidence="4">
    <location>
        <position position="332"/>
    </location>
    <ligand>
        <name>S-adenosyl-L-methionine</name>
        <dbReference type="ChEBI" id="CHEBI:59789"/>
    </ligand>
</feature>
<dbReference type="InterPro" id="IPR012340">
    <property type="entry name" value="NA-bd_OB-fold"/>
</dbReference>